<protein>
    <submittedName>
        <fullName evidence="1">Uncharacterized protein</fullName>
    </submittedName>
</protein>
<reference evidence="1" key="1">
    <citation type="submission" date="2023-03" db="EMBL/GenBank/DDBJ databases">
        <title>Actinoallomurus iriomotensis NBRC 103681.</title>
        <authorList>
            <person name="Ichikawa N."/>
            <person name="Sato H."/>
            <person name="Tonouchi N."/>
        </authorList>
    </citation>
    <scope>NUCLEOTIDE SEQUENCE</scope>
    <source>
        <strain evidence="1">NBRC 103681</strain>
    </source>
</reference>
<dbReference type="EMBL" id="BSTJ01000016">
    <property type="protein sequence ID" value="GLY80802.1"/>
    <property type="molecule type" value="Genomic_DNA"/>
</dbReference>
<accession>A0A9W6RVA9</accession>
<gene>
    <name evidence="1" type="ORF">Airi01_090690</name>
</gene>
<comment type="caution">
    <text evidence="1">The sequence shown here is derived from an EMBL/GenBank/DDBJ whole genome shotgun (WGS) entry which is preliminary data.</text>
</comment>
<dbReference type="Proteomes" id="UP001165135">
    <property type="component" value="Unassembled WGS sequence"/>
</dbReference>
<name>A0A9W6RVA9_9ACTN</name>
<evidence type="ECO:0000313" key="1">
    <source>
        <dbReference type="EMBL" id="GLY80802.1"/>
    </source>
</evidence>
<sequence>MFDKHAPKYGRSTDPFRHGLNAQYHAMPHCFASADQLARLQSQQGRSVWARGLADGDDEIRTTVGRALHAHYRAAVAPPWPLIEANVATDRAVRIRTRRPDPPTAP</sequence>
<dbReference type="RefSeq" id="WP_285634265.1">
    <property type="nucleotide sequence ID" value="NZ_BSTJ01000016.1"/>
</dbReference>
<organism evidence="1 2">
    <name type="scientific">Actinoallomurus iriomotensis</name>
    <dbReference type="NCBI Taxonomy" id="478107"/>
    <lineage>
        <taxon>Bacteria</taxon>
        <taxon>Bacillati</taxon>
        <taxon>Actinomycetota</taxon>
        <taxon>Actinomycetes</taxon>
        <taxon>Streptosporangiales</taxon>
        <taxon>Thermomonosporaceae</taxon>
        <taxon>Actinoallomurus</taxon>
    </lineage>
</organism>
<evidence type="ECO:0000313" key="2">
    <source>
        <dbReference type="Proteomes" id="UP001165135"/>
    </source>
</evidence>
<dbReference type="AlphaFoldDB" id="A0A9W6RVA9"/>
<proteinExistence type="predicted"/>